<dbReference type="EMBL" id="CAKOFQ010010527">
    <property type="protein sequence ID" value="CAH2019773.1"/>
    <property type="molecule type" value="Genomic_DNA"/>
</dbReference>
<evidence type="ECO:0000313" key="1">
    <source>
        <dbReference type="EMBL" id="CAH2019773.1"/>
    </source>
</evidence>
<name>A0A9P0QFZ2_ACAOB</name>
<gene>
    <name evidence="1" type="ORF">ACAOBT_LOCUS37393</name>
</gene>
<dbReference type="AlphaFoldDB" id="A0A9P0QFZ2"/>
<reference evidence="1" key="1">
    <citation type="submission" date="2022-03" db="EMBL/GenBank/DDBJ databases">
        <authorList>
            <person name="Sayadi A."/>
        </authorList>
    </citation>
    <scope>NUCLEOTIDE SEQUENCE</scope>
</reference>
<comment type="caution">
    <text evidence="1">The sequence shown here is derived from an EMBL/GenBank/DDBJ whole genome shotgun (WGS) entry which is preliminary data.</text>
</comment>
<proteinExistence type="predicted"/>
<accession>A0A9P0QFZ2</accession>
<sequence>MLTQKTSEAESNYSLQKKKMKQILREKKYHENNLQHIGDNYKNKQIRNLYQGVNNEKRGYQTRTTYYKDKNGKKIFDEEEALARWKQYFEQLLNPADDAANDYNEKNSTIHQRPQLTEEDPQTLSVVENLISILKNGKIQKCLICF</sequence>
<evidence type="ECO:0000313" key="2">
    <source>
        <dbReference type="Proteomes" id="UP001152888"/>
    </source>
</evidence>
<organism evidence="1 2">
    <name type="scientific">Acanthoscelides obtectus</name>
    <name type="common">Bean weevil</name>
    <name type="synonym">Bruchus obtectus</name>
    <dbReference type="NCBI Taxonomy" id="200917"/>
    <lineage>
        <taxon>Eukaryota</taxon>
        <taxon>Metazoa</taxon>
        <taxon>Ecdysozoa</taxon>
        <taxon>Arthropoda</taxon>
        <taxon>Hexapoda</taxon>
        <taxon>Insecta</taxon>
        <taxon>Pterygota</taxon>
        <taxon>Neoptera</taxon>
        <taxon>Endopterygota</taxon>
        <taxon>Coleoptera</taxon>
        <taxon>Polyphaga</taxon>
        <taxon>Cucujiformia</taxon>
        <taxon>Chrysomeloidea</taxon>
        <taxon>Chrysomelidae</taxon>
        <taxon>Bruchinae</taxon>
        <taxon>Bruchini</taxon>
        <taxon>Acanthoscelides</taxon>
    </lineage>
</organism>
<keyword evidence="2" id="KW-1185">Reference proteome</keyword>
<protein>
    <submittedName>
        <fullName evidence="1">Uncharacterized protein</fullName>
    </submittedName>
</protein>
<dbReference type="OrthoDB" id="6770619at2759"/>
<dbReference type="Proteomes" id="UP001152888">
    <property type="component" value="Unassembled WGS sequence"/>
</dbReference>